<dbReference type="PANTHER" id="PTHR36699">
    <property type="entry name" value="LD-TRANSPEPTIDASE"/>
    <property type="match status" value="1"/>
</dbReference>
<dbReference type="Pfam" id="PF03734">
    <property type="entry name" value="YkuD"/>
    <property type="match status" value="1"/>
</dbReference>
<feature type="active site" description="Nucleophile" evidence="7">
    <location>
        <position position="146"/>
    </location>
</feature>
<organism evidence="9 10">
    <name type="scientific">Pedobacter psychrodurus</name>
    <dbReference type="NCBI Taxonomy" id="2530456"/>
    <lineage>
        <taxon>Bacteria</taxon>
        <taxon>Pseudomonadati</taxon>
        <taxon>Bacteroidota</taxon>
        <taxon>Sphingobacteriia</taxon>
        <taxon>Sphingobacteriales</taxon>
        <taxon>Sphingobacteriaceae</taxon>
        <taxon>Pedobacter</taxon>
    </lineage>
</organism>
<evidence type="ECO:0000313" key="9">
    <source>
        <dbReference type="EMBL" id="TCD17080.1"/>
    </source>
</evidence>
<evidence type="ECO:0000256" key="6">
    <source>
        <dbReference type="ARBA" id="ARBA00023316"/>
    </source>
</evidence>
<dbReference type="PANTHER" id="PTHR36699:SF1">
    <property type="entry name" value="L,D-TRANSPEPTIDASE YAFK-RELATED"/>
    <property type="match status" value="1"/>
</dbReference>
<proteinExistence type="inferred from homology"/>
<feature type="active site" description="Proton donor/acceptor" evidence="7">
    <location>
        <position position="124"/>
    </location>
</feature>
<dbReference type="GO" id="GO:0004180">
    <property type="term" value="F:carboxypeptidase activity"/>
    <property type="evidence" value="ECO:0007669"/>
    <property type="project" value="UniProtKB-ARBA"/>
</dbReference>
<name>A0A4R0PIQ5_9SPHI</name>
<reference evidence="9 10" key="1">
    <citation type="submission" date="2019-02" db="EMBL/GenBank/DDBJ databases">
        <title>Pedobacter sp. RP-3-21 sp. nov., isolated from Arctic soil.</title>
        <authorList>
            <person name="Dahal R.H."/>
        </authorList>
    </citation>
    <scope>NUCLEOTIDE SEQUENCE [LARGE SCALE GENOMIC DNA]</scope>
    <source>
        <strain evidence="9 10">RP-3-21</strain>
    </source>
</reference>
<dbReference type="GO" id="GO:0016740">
    <property type="term" value="F:transferase activity"/>
    <property type="evidence" value="ECO:0007669"/>
    <property type="project" value="UniProtKB-KW"/>
</dbReference>
<dbReference type="PROSITE" id="PS52029">
    <property type="entry name" value="LD_TPASE"/>
    <property type="match status" value="1"/>
</dbReference>
<dbReference type="OrthoDB" id="9809748at2"/>
<sequence>MKKIIFFIILFFITGAVIYNLYPEKKLPTNAEIDYIIVKKSNRQLLAYSKQILIKTYQISLGDSPVGHKEFEGDEKTPEGVYIINAKNPHSGYHKNLGVSYPNEKDIAKAKTLNKLPGGDIKIHGVRNKLGFIGKFQRLFDWTNGCMALTNNEVDELYYAVNIGTKIEIRP</sequence>
<feature type="domain" description="L,D-TPase catalytic" evidence="8">
    <location>
        <begin position="34"/>
        <end position="170"/>
    </location>
</feature>
<keyword evidence="10" id="KW-1185">Reference proteome</keyword>
<keyword evidence="4 7" id="KW-0133">Cell shape</keyword>
<dbReference type="RefSeq" id="WP_131534457.1">
    <property type="nucleotide sequence ID" value="NZ_SJSO01000033.1"/>
</dbReference>
<dbReference type="AlphaFoldDB" id="A0A4R0PIQ5"/>
<evidence type="ECO:0000256" key="3">
    <source>
        <dbReference type="ARBA" id="ARBA00022679"/>
    </source>
</evidence>
<dbReference type="InterPro" id="IPR038063">
    <property type="entry name" value="Transpep_catalytic_dom"/>
</dbReference>
<evidence type="ECO:0000256" key="7">
    <source>
        <dbReference type="PROSITE-ProRule" id="PRU01373"/>
    </source>
</evidence>
<evidence type="ECO:0000256" key="2">
    <source>
        <dbReference type="ARBA" id="ARBA00005992"/>
    </source>
</evidence>
<dbReference type="GO" id="GO:0071555">
    <property type="term" value="P:cell wall organization"/>
    <property type="evidence" value="ECO:0007669"/>
    <property type="project" value="UniProtKB-UniRule"/>
</dbReference>
<evidence type="ECO:0000313" key="10">
    <source>
        <dbReference type="Proteomes" id="UP000293925"/>
    </source>
</evidence>
<evidence type="ECO:0000256" key="5">
    <source>
        <dbReference type="ARBA" id="ARBA00022984"/>
    </source>
</evidence>
<dbReference type="SUPFAM" id="SSF141523">
    <property type="entry name" value="L,D-transpeptidase catalytic domain-like"/>
    <property type="match status" value="1"/>
</dbReference>
<evidence type="ECO:0000259" key="8">
    <source>
        <dbReference type="PROSITE" id="PS52029"/>
    </source>
</evidence>
<dbReference type="Proteomes" id="UP000293925">
    <property type="component" value="Unassembled WGS sequence"/>
</dbReference>
<keyword evidence="6 7" id="KW-0961">Cell wall biogenesis/degradation</keyword>
<gene>
    <name evidence="9" type="ORF">EZ456_23550</name>
</gene>
<comment type="pathway">
    <text evidence="1 7">Cell wall biogenesis; peptidoglycan biosynthesis.</text>
</comment>
<evidence type="ECO:0000256" key="1">
    <source>
        <dbReference type="ARBA" id="ARBA00004752"/>
    </source>
</evidence>
<dbReference type="GO" id="GO:0008360">
    <property type="term" value="P:regulation of cell shape"/>
    <property type="evidence" value="ECO:0007669"/>
    <property type="project" value="UniProtKB-UniRule"/>
</dbReference>
<dbReference type="Gene3D" id="2.40.440.10">
    <property type="entry name" value="L,D-transpeptidase catalytic domain-like"/>
    <property type="match status" value="1"/>
</dbReference>
<keyword evidence="3" id="KW-0808">Transferase</keyword>
<dbReference type="CDD" id="cd16913">
    <property type="entry name" value="YkuD_like"/>
    <property type="match status" value="1"/>
</dbReference>
<accession>A0A4R0PIQ5</accession>
<dbReference type="EMBL" id="SJSO01000033">
    <property type="protein sequence ID" value="TCD17080.1"/>
    <property type="molecule type" value="Genomic_DNA"/>
</dbReference>
<comment type="similarity">
    <text evidence="2">Belongs to the YkuD family.</text>
</comment>
<evidence type="ECO:0000256" key="4">
    <source>
        <dbReference type="ARBA" id="ARBA00022960"/>
    </source>
</evidence>
<dbReference type="InterPro" id="IPR005490">
    <property type="entry name" value="LD_TPept_cat_dom"/>
</dbReference>
<protein>
    <recommendedName>
        <fullName evidence="8">L,D-TPase catalytic domain-containing protein</fullName>
    </recommendedName>
</protein>
<keyword evidence="5 7" id="KW-0573">Peptidoglycan synthesis</keyword>
<dbReference type="GO" id="GO:0009252">
    <property type="term" value="P:peptidoglycan biosynthetic process"/>
    <property type="evidence" value="ECO:0007669"/>
    <property type="project" value="UniProtKB-UniPathway"/>
</dbReference>
<comment type="caution">
    <text evidence="9">The sequence shown here is derived from an EMBL/GenBank/DDBJ whole genome shotgun (WGS) entry which is preliminary data.</text>
</comment>
<dbReference type="UniPathway" id="UPA00219"/>